<dbReference type="GO" id="GO:0005886">
    <property type="term" value="C:plasma membrane"/>
    <property type="evidence" value="ECO:0007669"/>
    <property type="project" value="UniProtKB-SubCell"/>
</dbReference>
<organism evidence="9">
    <name type="scientific">marine metagenome</name>
    <dbReference type="NCBI Taxonomy" id="408172"/>
    <lineage>
        <taxon>unclassified sequences</taxon>
        <taxon>metagenomes</taxon>
        <taxon>ecological metagenomes</taxon>
    </lineage>
</organism>
<dbReference type="CDD" id="cd06579">
    <property type="entry name" value="TM_PBP1_transp_AraH_like"/>
    <property type="match status" value="1"/>
</dbReference>
<evidence type="ECO:0000256" key="3">
    <source>
        <dbReference type="ARBA" id="ARBA00022475"/>
    </source>
</evidence>
<feature type="transmembrane region" description="Helical" evidence="8">
    <location>
        <begin position="87"/>
        <end position="108"/>
    </location>
</feature>
<keyword evidence="6 8" id="KW-1133">Transmembrane helix</keyword>
<evidence type="ECO:0000256" key="8">
    <source>
        <dbReference type="SAM" id="Phobius"/>
    </source>
</evidence>
<evidence type="ECO:0000256" key="6">
    <source>
        <dbReference type="ARBA" id="ARBA00022989"/>
    </source>
</evidence>
<accession>A0A382N027</accession>
<feature type="transmembrane region" description="Helical" evidence="8">
    <location>
        <begin position="208"/>
        <end position="229"/>
    </location>
</feature>
<feature type="non-terminal residue" evidence="9">
    <location>
        <position position="1"/>
    </location>
</feature>
<evidence type="ECO:0000256" key="2">
    <source>
        <dbReference type="ARBA" id="ARBA00022448"/>
    </source>
</evidence>
<keyword evidence="5 8" id="KW-0812">Transmembrane</keyword>
<name>A0A382N027_9ZZZZ</name>
<feature type="transmembrane region" description="Helical" evidence="8">
    <location>
        <begin position="7"/>
        <end position="26"/>
    </location>
</feature>
<protein>
    <submittedName>
        <fullName evidence="9">Uncharacterized protein</fullName>
    </submittedName>
</protein>
<reference evidence="9" key="1">
    <citation type="submission" date="2018-05" db="EMBL/GenBank/DDBJ databases">
        <authorList>
            <person name="Lanie J.A."/>
            <person name="Ng W.-L."/>
            <person name="Kazmierczak K.M."/>
            <person name="Andrzejewski T.M."/>
            <person name="Davidsen T.M."/>
            <person name="Wayne K.J."/>
            <person name="Tettelin H."/>
            <person name="Glass J.I."/>
            <person name="Rusch D."/>
            <person name="Podicherti R."/>
            <person name="Tsui H.-C.T."/>
            <person name="Winkler M.E."/>
        </authorList>
    </citation>
    <scope>NUCLEOTIDE SEQUENCE</scope>
</reference>
<keyword evidence="3" id="KW-1003">Cell membrane</keyword>
<dbReference type="InterPro" id="IPR001851">
    <property type="entry name" value="ABC_transp_permease"/>
</dbReference>
<feature type="transmembrane region" description="Helical" evidence="8">
    <location>
        <begin position="115"/>
        <end position="135"/>
    </location>
</feature>
<evidence type="ECO:0000256" key="1">
    <source>
        <dbReference type="ARBA" id="ARBA00004651"/>
    </source>
</evidence>
<evidence type="ECO:0000256" key="4">
    <source>
        <dbReference type="ARBA" id="ARBA00022519"/>
    </source>
</evidence>
<dbReference type="EMBL" id="UINC01097153">
    <property type="protein sequence ID" value="SVC54623.1"/>
    <property type="molecule type" value="Genomic_DNA"/>
</dbReference>
<proteinExistence type="predicted"/>
<dbReference type="PANTHER" id="PTHR32196:SF21">
    <property type="entry name" value="ABC TRANSPORTER PERMEASE PROTEIN YPHD-RELATED"/>
    <property type="match status" value="1"/>
</dbReference>
<evidence type="ECO:0000313" key="9">
    <source>
        <dbReference type="EMBL" id="SVC54623.1"/>
    </source>
</evidence>
<dbReference type="GO" id="GO:0022857">
    <property type="term" value="F:transmembrane transporter activity"/>
    <property type="evidence" value="ECO:0007669"/>
    <property type="project" value="InterPro"/>
</dbReference>
<dbReference type="PANTHER" id="PTHR32196">
    <property type="entry name" value="ABC TRANSPORTER PERMEASE PROTEIN YPHD-RELATED-RELATED"/>
    <property type="match status" value="1"/>
</dbReference>
<feature type="transmembrane region" description="Helical" evidence="8">
    <location>
        <begin position="235"/>
        <end position="255"/>
    </location>
</feature>
<sequence>VKNLIKNNGVILFITLLVLCIFLSIYNPQFYSIQNINSILRSSSTVMIVALGMTILLTSGEVDLSVGALMSFVTVIVMDIINKTGSVVLGFVSVFLFCLVVGLVNGYVRTQLRVNSLIGTLAMMLILQGSVYIYSMSAIYNKHLISFFTFIGQGFVFKIPMPVIIMFAILPFFVFLLNFTKHGRYFTAIGSNPDATRLSGIDINRYKFIGFVITSLLVGIAGIILASLMDTGQQGSAKGFELVVIAAVLLGGTSFKGGSGTIVGTILGILVLKVINNGIILMGIHQEFQLVVPGVILILAVYLDNLRKRSDA</sequence>
<feature type="transmembrane region" description="Helical" evidence="8">
    <location>
        <begin position="290"/>
        <end position="306"/>
    </location>
</feature>
<evidence type="ECO:0000256" key="5">
    <source>
        <dbReference type="ARBA" id="ARBA00022692"/>
    </source>
</evidence>
<comment type="subcellular location">
    <subcellularLocation>
        <location evidence="1">Cell membrane</location>
        <topology evidence="1">Multi-pass membrane protein</topology>
    </subcellularLocation>
</comment>
<evidence type="ECO:0000256" key="7">
    <source>
        <dbReference type="ARBA" id="ARBA00023136"/>
    </source>
</evidence>
<dbReference type="AlphaFoldDB" id="A0A382N027"/>
<keyword evidence="7 8" id="KW-0472">Membrane</keyword>
<gene>
    <name evidence="9" type="ORF">METZ01_LOCUS307477</name>
</gene>
<keyword evidence="2" id="KW-0813">Transport</keyword>
<keyword evidence="4" id="KW-0997">Cell inner membrane</keyword>
<feature type="transmembrane region" description="Helical" evidence="8">
    <location>
        <begin position="155"/>
        <end position="177"/>
    </location>
</feature>
<dbReference type="Pfam" id="PF02653">
    <property type="entry name" value="BPD_transp_2"/>
    <property type="match status" value="1"/>
</dbReference>